<protein>
    <recommendedName>
        <fullName evidence="3">Spindle assembly abnormal protein 5 implico domain-containing protein</fullName>
    </recommendedName>
</protein>
<feature type="coiled-coil region" evidence="1">
    <location>
        <begin position="128"/>
        <end position="155"/>
    </location>
</feature>
<dbReference type="Proteomes" id="UP000095282">
    <property type="component" value="Unplaced"/>
</dbReference>
<feature type="region of interest" description="Disordered" evidence="2">
    <location>
        <begin position="340"/>
        <end position="397"/>
    </location>
</feature>
<reference evidence="5" key="1">
    <citation type="submission" date="2016-11" db="UniProtKB">
        <authorList>
            <consortium name="WormBaseParasite"/>
        </authorList>
    </citation>
    <scope>IDENTIFICATION</scope>
</reference>
<dbReference type="Pfam" id="PF21518">
    <property type="entry name" value="Sas-5-like_implico"/>
    <property type="match status" value="1"/>
</dbReference>
<evidence type="ECO:0000313" key="4">
    <source>
        <dbReference type="Proteomes" id="UP000095282"/>
    </source>
</evidence>
<sequence length="397" mass="45298">MSNYEDLPCSIHIPGQLVEFIHQPKVVEDIEGPIAPRHQPEEQVRASVPTIAATVEAKKKSCLSTTNPRKEPPAHPALRRKTVAFGRTVNVSQTVEGTSRNSKKASSATSSPIQNQKMAGENHEENWKDVIKNEMSTMRKEIQEETTKRQEELNNQNLDKMKEMMAQFFQQITVSNKPAIVDSERGKENLYEPRQSKQQRPASKIAWAREVINRDGIIPPEALTLIEQRLRTDPMFRQQIDNVLADAECDANRAAYSPPPPLSEARYTSTSGVNPALMRETLTVERSIRYGNGLSSIDSRQWTTERNDNRAHDSYRPYEPEAPYSMYQKGQSISYYPSEAVGNTTRNNRNGYYVEDTSDQEEEVVMGGRGRNYHEPVETETAADRERRIREKYARKK</sequence>
<name>A0A1I7UAS8_9PELO</name>
<feature type="compositionally biased region" description="Basic and acidic residues" evidence="2">
    <location>
        <begin position="303"/>
        <end position="319"/>
    </location>
</feature>
<keyword evidence="4" id="KW-1185">Reference proteome</keyword>
<dbReference type="WBParaSite" id="Csp11.Scaffold629.g16604.t1">
    <property type="protein sequence ID" value="Csp11.Scaffold629.g16604.t1"/>
    <property type="gene ID" value="Csp11.Scaffold629.g16604"/>
</dbReference>
<accession>A0A1I7UAS8</accession>
<organism evidence="4 5">
    <name type="scientific">Caenorhabditis tropicalis</name>
    <dbReference type="NCBI Taxonomy" id="1561998"/>
    <lineage>
        <taxon>Eukaryota</taxon>
        <taxon>Metazoa</taxon>
        <taxon>Ecdysozoa</taxon>
        <taxon>Nematoda</taxon>
        <taxon>Chromadorea</taxon>
        <taxon>Rhabditida</taxon>
        <taxon>Rhabditina</taxon>
        <taxon>Rhabditomorpha</taxon>
        <taxon>Rhabditoidea</taxon>
        <taxon>Rhabditidae</taxon>
        <taxon>Peloderinae</taxon>
        <taxon>Caenorhabditis</taxon>
    </lineage>
</organism>
<dbReference type="STRING" id="1561998.A0A1I7UAS8"/>
<feature type="region of interest" description="Disordered" evidence="2">
    <location>
        <begin position="84"/>
        <end position="123"/>
    </location>
</feature>
<feature type="domain" description="Spindle assembly abnormal protein 5 implico" evidence="3">
    <location>
        <begin position="204"/>
        <end position="247"/>
    </location>
</feature>
<feature type="region of interest" description="Disordered" evidence="2">
    <location>
        <begin position="302"/>
        <end position="322"/>
    </location>
</feature>
<feature type="compositionally biased region" description="Basic and acidic residues" evidence="2">
    <location>
        <begin position="372"/>
        <end position="397"/>
    </location>
</feature>
<evidence type="ECO:0000256" key="1">
    <source>
        <dbReference type="SAM" id="Coils"/>
    </source>
</evidence>
<dbReference type="eggNOG" id="ENOG502SXK9">
    <property type="taxonomic scope" value="Eukaryota"/>
</dbReference>
<dbReference type="InterPro" id="IPR048594">
    <property type="entry name" value="Sas-5-like_implico"/>
</dbReference>
<evidence type="ECO:0000259" key="3">
    <source>
        <dbReference type="Pfam" id="PF21518"/>
    </source>
</evidence>
<feature type="compositionally biased region" description="Polar residues" evidence="2">
    <location>
        <begin position="340"/>
        <end position="350"/>
    </location>
</feature>
<dbReference type="AlphaFoldDB" id="A0A1I7UAS8"/>
<evidence type="ECO:0000313" key="5">
    <source>
        <dbReference type="WBParaSite" id="Csp11.Scaffold629.g16604.t1"/>
    </source>
</evidence>
<proteinExistence type="predicted"/>
<evidence type="ECO:0000256" key="2">
    <source>
        <dbReference type="SAM" id="MobiDB-lite"/>
    </source>
</evidence>
<feature type="compositionally biased region" description="Polar residues" evidence="2">
    <location>
        <begin position="89"/>
        <end position="117"/>
    </location>
</feature>
<keyword evidence="1" id="KW-0175">Coiled coil</keyword>